<dbReference type="GO" id="GO:0005737">
    <property type="term" value="C:cytoplasm"/>
    <property type="evidence" value="ECO:0007669"/>
    <property type="project" value="UniProtKB-ARBA"/>
</dbReference>
<dbReference type="PANTHER" id="PTHR46491">
    <property type="entry name" value="CDGSH IRON SULFUR DOMAIN PROTEIN HOMOLOG"/>
    <property type="match status" value="1"/>
</dbReference>
<accession>A0A149VXL6</accession>
<reference evidence="6 8" key="1">
    <citation type="submission" date="2016-01" db="EMBL/GenBank/DDBJ databases">
        <title>Genome sequence of the acidophilic iron oxidising Ferrovum strain Z-31.</title>
        <authorList>
            <person name="Poehlein A."/>
            <person name="Ullrich S.R."/>
            <person name="Schloemann M."/>
            <person name="Muehling M."/>
            <person name="Daniel R."/>
        </authorList>
    </citation>
    <scope>NUCLEOTIDE SEQUENCE [LARGE SCALE GENOMIC DNA]</scope>
    <source>
        <strain evidence="6 8">Z-31</strain>
    </source>
</reference>
<keyword evidence="8" id="KW-1185">Reference proteome</keyword>
<dbReference type="PANTHER" id="PTHR46491:SF3">
    <property type="entry name" value="CDGSH IRON-SULFUR DOMAIN-CONTAINING PROTEIN 3, MITOCHONDRIAL"/>
    <property type="match status" value="1"/>
</dbReference>
<dbReference type="Proteomes" id="UP000075653">
    <property type="component" value="Unassembled WGS sequence"/>
</dbReference>
<dbReference type="InterPro" id="IPR018967">
    <property type="entry name" value="FeS-contain_CDGSH-typ"/>
</dbReference>
<organism evidence="6 8">
    <name type="scientific">Ferrovum myxofaciens</name>
    <dbReference type="NCBI Taxonomy" id="416213"/>
    <lineage>
        <taxon>Bacteria</taxon>
        <taxon>Pseudomonadati</taxon>
        <taxon>Pseudomonadota</taxon>
        <taxon>Betaproteobacteria</taxon>
        <taxon>Ferrovales</taxon>
        <taxon>Ferrovaceae</taxon>
        <taxon>Ferrovum</taxon>
    </lineage>
</organism>
<evidence type="ECO:0000313" key="8">
    <source>
        <dbReference type="Proteomes" id="UP000075653"/>
    </source>
</evidence>
<dbReference type="GO" id="GO:0046872">
    <property type="term" value="F:metal ion binding"/>
    <property type="evidence" value="ECO:0007669"/>
    <property type="project" value="UniProtKB-KW"/>
</dbReference>
<dbReference type="SMART" id="SM00704">
    <property type="entry name" value="ZnF_CDGSH"/>
    <property type="match status" value="1"/>
</dbReference>
<evidence type="ECO:0000259" key="5">
    <source>
        <dbReference type="SMART" id="SM00704"/>
    </source>
</evidence>
<gene>
    <name evidence="6" type="ORF">FEMY_15020</name>
    <name evidence="7" type="ORF">JZL65_07005</name>
</gene>
<dbReference type="GeneID" id="301709489"/>
<dbReference type="Pfam" id="PF09360">
    <property type="entry name" value="zf-CDGSH"/>
    <property type="match status" value="1"/>
</dbReference>
<accession>A0A859A7W5</accession>
<evidence type="ECO:0000313" key="7">
    <source>
        <dbReference type="EMBL" id="QWY76267.1"/>
    </source>
</evidence>
<dbReference type="PATRIC" id="fig|1789004.3.peg.1532"/>
<dbReference type="Gene3D" id="3.40.5.90">
    <property type="entry name" value="CDGSH iron-sulfur domain, mitoNEET-type"/>
    <property type="match status" value="1"/>
</dbReference>
<dbReference type="InterPro" id="IPR052950">
    <property type="entry name" value="CISD"/>
</dbReference>
<keyword evidence="2" id="KW-0479">Metal-binding</keyword>
<reference evidence="7" key="2">
    <citation type="submission" date="2021-02" db="EMBL/GenBank/DDBJ databases">
        <title>Comparative genomics of Ferrovum myxofaciens strains, predominant extremophile bacteria forming large biofilm stalactites in acid mine ecosystems.</title>
        <authorList>
            <person name="Burkartova K."/>
            <person name="Ridl J."/>
            <person name="Pajer P."/>
            <person name="Falteisek L."/>
        </authorList>
    </citation>
    <scope>NUCLEOTIDE SEQUENCE</scope>
    <source>
        <strain evidence="7">MI1III</strain>
    </source>
</reference>
<dbReference type="InterPro" id="IPR042216">
    <property type="entry name" value="MitoNEET_CISD"/>
</dbReference>
<keyword evidence="4" id="KW-0411">Iron-sulfur</keyword>
<evidence type="ECO:0000256" key="1">
    <source>
        <dbReference type="ARBA" id="ARBA00022714"/>
    </source>
</evidence>
<evidence type="ECO:0000313" key="6">
    <source>
        <dbReference type="EMBL" id="KXW57952.1"/>
    </source>
</evidence>
<keyword evidence="3" id="KW-0408">Iron</keyword>
<dbReference type="Proteomes" id="UP000683551">
    <property type="component" value="Chromosome"/>
</dbReference>
<dbReference type="OrthoDB" id="9795032at2"/>
<dbReference type="EMBL" id="LRRD01000030">
    <property type="protein sequence ID" value="KXW57952.1"/>
    <property type="molecule type" value="Genomic_DNA"/>
</dbReference>
<dbReference type="RefSeq" id="WP_082783229.1">
    <property type="nucleotide sequence ID" value="NZ_CP053675.1"/>
</dbReference>
<evidence type="ECO:0000256" key="3">
    <source>
        <dbReference type="ARBA" id="ARBA00023004"/>
    </source>
</evidence>
<evidence type="ECO:0000256" key="2">
    <source>
        <dbReference type="ARBA" id="ARBA00022723"/>
    </source>
</evidence>
<sequence>MPHAVQVKQGQEYWFCVCGKSPDGLCNGSHEGSGKSPRQFIAEQDETLYICGCGQSFNSPFCDGTHKTLAPIL</sequence>
<dbReference type="GO" id="GO:0051537">
    <property type="term" value="F:2 iron, 2 sulfur cluster binding"/>
    <property type="evidence" value="ECO:0007669"/>
    <property type="project" value="UniProtKB-KW"/>
</dbReference>
<evidence type="ECO:0000256" key="4">
    <source>
        <dbReference type="ARBA" id="ARBA00023014"/>
    </source>
</evidence>
<feature type="domain" description="Iron-binding zinc finger CDGSH type" evidence="5">
    <location>
        <begin position="35"/>
        <end position="72"/>
    </location>
</feature>
<proteinExistence type="predicted"/>
<name>A0A859A7W5_9PROT</name>
<keyword evidence="1" id="KW-0001">2Fe-2S</keyword>
<protein>
    <submittedName>
        <fullName evidence="7">CDGSH iron-sulfur domain-containing protein</fullName>
    </submittedName>
    <submittedName>
        <fullName evidence="6">Iron-binding zinc finger CDGSH type</fullName>
    </submittedName>
</protein>
<dbReference type="EMBL" id="CP071137">
    <property type="protein sequence ID" value="QWY76267.1"/>
    <property type="molecule type" value="Genomic_DNA"/>
</dbReference>
<dbReference type="AlphaFoldDB" id="A0A859A7W5"/>